<gene>
    <name evidence="11" type="primary">nudC</name>
    <name evidence="11" type="ORF">MHL29_06045</name>
</gene>
<dbReference type="EMBL" id="JAKRCV010000013">
    <property type="protein sequence ID" value="MCG7321455.1"/>
    <property type="molecule type" value="Genomic_DNA"/>
</dbReference>
<evidence type="ECO:0000256" key="6">
    <source>
        <dbReference type="ARBA" id="ARBA00022801"/>
    </source>
</evidence>
<evidence type="ECO:0000256" key="9">
    <source>
        <dbReference type="ARBA" id="ARBA00023679"/>
    </source>
</evidence>
<dbReference type="GO" id="GO:0016787">
    <property type="term" value="F:hydrolase activity"/>
    <property type="evidence" value="ECO:0007669"/>
    <property type="project" value="UniProtKB-KW"/>
</dbReference>
<evidence type="ECO:0000256" key="2">
    <source>
        <dbReference type="ARBA" id="ARBA00001947"/>
    </source>
</evidence>
<dbReference type="NCBIfam" id="NF001299">
    <property type="entry name" value="PRK00241.1"/>
    <property type="match status" value="1"/>
</dbReference>
<dbReference type="InterPro" id="IPR050241">
    <property type="entry name" value="NAD-cap_RNA_hydrolase_NudC"/>
</dbReference>
<evidence type="ECO:0000313" key="11">
    <source>
        <dbReference type="EMBL" id="MCG7321455.1"/>
    </source>
</evidence>
<accession>A0ABS9Q2G4</accession>
<dbReference type="InterPro" id="IPR049734">
    <property type="entry name" value="NudC-like_C"/>
</dbReference>
<dbReference type="InterPro" id="IPR015376">
    <property type="entry name" value="Znr_NADH_PPase"/>
</dbReference>
<dbReference type="InterPro" id="IPR020084">
    <property type="entry name" value="NUDIX_hydrolase_CS"/>
</dbReference>
<dbReference type="Gene3D" id="3.90.79.10">
    <property type="entry name" value="Nucleoside Triphosphate Pyrophosphohydrolase"/>
    <property type="match status" value="1"/>
</dbReference>
<evidence type="ECO:0000256" key="4">
    <source>
        <dbReference type="ARBA" id="ARBA00012381"/>
    </source>
</evidence>
<protein>
    <recommendedName>
        <fullName evidence="4">NAD(+) diphosphatase</fullName>
        <ecNumber evidence="4">3.6.1.22</ecNumber>
    </recommendedName>
</protein>
<comment type="cofactor">
    <cofactor evidence="2">
        <name>Zn(2+)</name>
        <dbReference type="ChEBI" id="CHEBI:29105"/>
    </cofactor>
</comment>
<evidence type="ECO:0000256" key="8">
    <source>
        <dbReference type="ARBA" id="ARBA00023027"/>
    </source>
</evidence>
<dbReference type="InterPro" id="IPR000086">
    <property type="entry name" value="NUDIX_hydrolase_dom"/>
</dbReference>
<comment type="similarity">
    <text evidence="3">Belongs to the Nudix hydrolase family. NudC subfamily.</text>
</comment>
<evidence type="ECO:0000256" key="7">
    <source>
        <dbReference type="ARBA" id="ARBA00022842"/>
    </source>
</evidence>
<proteinExistence type="inferred from homology"/>
<dbReference type="RefSeq" id="WP_019286147.1">
    <property type="nucleotide sequence ID" value="NZ_DAMCTM010000005.1"/>
</dbReference>
<keyword evidence="7" id="KW-0460">Magnesium</keyword>
<dbReference type="Pfam" id="PF00293">
    <property type="entry name" value="NUDIX"/>
    <property type="match status" value="1"/>
</dbReference>
<evidence type="ECO:0000259" key="10">
    <source>
        <dbReference type="PROSITE" id="PS51462"/>
    </source>
</evidence>
<dbReference type="SUPFAM" id="SSF55811">
    <property type="entry name" value="Nudix"/>
    <property type="match status" value="1"/>
</dbReference>
<dbReference type="EC" id="3.6.1.22" evidence="4"/>
<evidence type="ECO:0000256" key="5">
    <source>
        <dbReference type="ARBA" id="ARBA00022723"/>
    </source>
</evidence>
<keyword evidence="12" id="KW-1185">Reference proteome</keyword>
<name>A0ABS9Q2G4_9MICO</name>
<dbReference type="PROSITE" id="PS00893">
    <property type="entry name" value="NUDIX_BOX"/>
    <property type="match status" value="1"/>
</dbReference>
<evidence type="ECO:0000256" key="3">
    <source>
        <dbReference type="ARBA" id="ARBA00009595"/>
    </source>
</evidence>
<evidence type="ECO:0000313" key="12">
    <source>
        <dbReference type="Proteomes" id="UP001521931"/>
    </source>
</evidence>
<organism evidence="11 12">
    <name type="scientific">Arsenicicoccus bolidensis</name>
    <dbReference type="NCBI Taxonomy" id="229480"/>
    <lineage>
        <taxon>Bacteria</taxon>
        <taxon>Bacillati</taxon>
        <taxon>Actinomycetota</taxon>
        <taxon>Actinomycetes</taxon>
        <taxon>Micrococcales</taxon>
        <taxon>Intrasporangiaceae</taxon>
        <taxon>Arsenicicoccus</taxon>
    </lineage>
</organism>
<sequence length="325" mass="34944">MTGAPRILPELALSRSALDRSGWLRGDAGLVPRLLDDEGTQVVVSRGDLLQARADGSALVLHRPVEVRVTAEDLVVYLGADEGGGQYLGVARDPMPDASGPGDPARDGAADEPSRWLGLRSLGLTLDPLDVALASTLAGISNWHRAHRFCSRCGLPTAVNSSGWVRRCPEGHESYPVTSPAVIMAVVDRQDRLLLARNASWPEGRLSVLAGFVEPGESLEVAVAREVKEEVGLEVEAVEYAGNQPWPFPASLMLAFTARARDGQLRFADDEIAEARWYSRDELRADIRAGAVLSGGTPISVAYHLVERWLGEPIAALQDGPPVPW</sequence>
<comment type="caution">
    <text evidence="11">The sequence shown here is derived from an EMBL/GenBank/DDBJ whole genome shotgun (WGS) entry which is preliminary data.</text>
</comment>
<keyword evidence="5" id="KW-0479">Metal-binding</keyword>
<comment type="cofactor">
    <cofactor evidence="1">
        <name>Mg(2+)</name>
        <dbReference type="ChEBI" id="CHEBI:18420"/>
    </cofactor>
</comment>
<reference evidence="11 12" key="1">
    <citation type="submission" date="2022-02" db="EMBL/GenBank/DDBJ databases">
        <title>Uncovering new skin microbiome diversity through culturing and metagenomics.</title>
        <authorList>
            <person name="Conlan S."/>
            <person name="Deming C."/>
            <person name="Nisc Comparative Sequencing Program N."/>
            <person name="Segre J.A."/>
        </authorList>
    </citation>
    <scope>NUCLEOTIDE SEQUENCE [LARGE SCALE GENOMIC DNA]</scope>
    <source>
        <strain evidence="11 12">ACRQZ</strain>
    </source>
</reference>
<dbReference type="Gene3D" id="3.90.79.20">
    <property type="match status" value="1"/>
</dbReference>
<keyword evidence="8" id="KW-0520">NAD</keyword>
<dbReference type="InterPro" id="IPR015797">
    <property type="entry name" value="NUDIX_hydrolase-like_dom_sf"/>
</dbReference>
<keyword evidence="6 11" id="KW-0378">Hydrolase</keyword>
<dbReference type="PANTHER" id="PTHR42904:SF6">
    <property type="entry name" value="NAD-CAPPED RNA HYDROLASE NUDT12"/>
    <property type="match status" value="1"/>
</dbReference>
<dbReference type="PROSITE" id="PS51462">
    <property type="entry name" value="NUDIX"/>
    <property type="match status" value="1"/>
</dbReference>
<feature type="domain" description="Nudix hydrolase" evidence="10">
    <location>
        <begin position="176"/>
        <end position="305"/>
    </location>
</feature>
<dbReference type="Proteomes" id="UP001521931">
    <property type="component" value="Unassembled WGS sequence"/>
</dbReference>
<dbReference type="CDD" id="cd03429">
    <property type="entry name" value="NUDIX_NADH_pyrophosphatase_Nudt13"/>
    <property type="match status" value="1"/>
</dbReference>
<evidence type="ECO:0000256" key="1">
    <source>
        <dbReference type="ARBA" id="ARBA00001946"/>
    </source>
</evidence>
<dbReference type="Pfam" id="PF09297">
    <property type="entry name" value="Zn_ribbon_NUD"/>
    <property type="match status" value="1"/>
</dbReference>
<comment type="catalytic activity">
    <reaction evidence="9">
        <text>a 5'-end NAD(+)-phospho-ribonucleoside in mRNA + H2O = a 5'-end phospho-adenosine-phospho-ribonucleoside in mRNA + beta-nicotinamide D-ribonucleotide + 2 H(+)</text>
        <dbReference type="Rhea" id="RHEA:60876"/>
        <dbReference type="Rhea" id="RHEA-COMP:15698"/>
        <dbReference type="Rhea" id="RHEA-COMP:15719"/>
        <dbReference type="ChEBI" id="CHEBI:14649"/>
        <dbReference type="ChEBI" id="CHEBI:15377"/>
        <dbReference type="ChEBI" id="CHEBI:15378"/>
        <dbReference type="ChEBI" id="CHEBI:144029"/>
        <dbReference type="ChEBI" id="CHEBI:144051"/>
    </reaction>
    <physiologicalReaction direction="left-to-right" evidence="9">
        <dbReference type="Rhea" id="RHEA:60877"/>
    </physiologicalReaction>
</comment>
<dbReference type="PANTHER" id="PTHR42904">
    <property type="entry name" value="NUDIX HYDROLASE, NUDC SUBFAMILY"/>
    <property type="match status" value="1"/>
</dbReference>